<dbReference type="GO" id="GO:0004190">
    <property type="term" value="F:aspartic-type endopeptidase activity"/>
    <property type="evidence" value="ECO:0007669"/>
    <property type="project" value="InterPro"/>
</dbReference>
<protein>
    <recommendedName>
        <fullName evidence="3">Xylanase inhibitor N-terminal domain-containing protein</fullName>
    </recommendedName>
</protein>
<dbReference type="GO" id="GO:0006508">
    <property type="term" value="P:proteolysis"/>
    <property type="evidence" value="ECO:0007669"/>
    <property type="project" value="InterPro"/>
</dbReference>
<comment type="similarity">
    <text evidence="1">Belongs to the peptidase A1 family.</text>
</comment>
<comment type="caution">
    <text evidence="4">The sequence shown here is derived from an EMBL/GenBank/DDBJ whole genome shotgun (WGS) entry which is preliminary data.</text>
</comment>
<dbReference type="AlphaFoldDB" id="A0A5J9TXY5"/>
<evidence type="ECO:0000256" key="2">
    <source>
        <dbReference type="SAM" id="MobiDB-lite"/>
    </source>
</evidence>
<dbReference type="Proteomes" id="UP000324897">
    <property type="component" value="Unassembled WGS sequence"/>
</dbReference>
<organism evidence="4 5">
    <name type="scientific">Eragrostis curvula</name>
    <name type="common">weeping love grass</name>
    <dbReference type="NCBI Taxonomy" id="38414"/>
    <lineage>
        <taxon>Eukaryota</taxon>
        <taxon>Viridiplantae</taxon>
        <taxon>Streptophyta</taxon>
        <taxon>Embryophyta</taxon>
        <taxon>Tracheophyta</taxon>
        <taxon>Spermatophyta</taxon>
        <taxon>Magnoliopsida</taxon>
        <taxon>Liliopsida</taxon>
        <taxon>Poales</taxon>
        <taxon>Poaceae</taxon>
        <taxon>PACMAD clade</taxon>
        <taxon>Chloridoideae</taxon>
        <taxon>Eragrostideae</taxon>
        <taxon>Eragrostidinae</taxon>
        <taxon>Eragrostis</taxon>
    </lineage>
</organism>
<dbReference type="InterPro" id="IPR001461">
    <property type="entry name" value="Aspartic_peptidase_A1"/>
</dbReference>
<feature type="compositionally biased region" description="Basic residues" evidence="2">
    <location>
        <begin position="154"/>
        <end position="163"/>
    </location>
</feature>
<keyword evidence="5" id="KW-1185">Reference proteome</keyword>
<dbReference type="SUPFAM" id="SSF54001">
    <property type="entry name" value="Cysteine proteinases"/>
    <property type="match status" value="1"/>
</dbReference>
<feature type="compositionally biased region" description="Basic and acidic residues" evidence="2">
    <location>
        <begin position="478"/>
        <end position="487"/>
    </location>
</feature>
<feature type="non-terminal residue" evidence="4">
    <location>
        <position position="1"/>
    </location>
</feature>
<reference evidence="4 5" key="1">
    <citation type="journal article" date="2019" name="Sci. Rep.">
        <title>A high-quality genome of Eragrostis curvula grass provides insights into Poaceae evolution and supports new strategies to enhance forage quality.</title>
        <authorList>
            <person name="Carballo J."/>
            <person name="Santos B.A.C.M."/>
            <person name="Zappacosta D."/>
            <person name="Garbus I."/>
            <person name="Selva J.P."/>
            <person name="Gallo C.A."/>
            <person name="Diaz A."/>
            <person name="Albertini E."/>
            <person name="Caccamo M."/>
            <person name="Echenique V."/>
        </authorList>
    </citation>
    <scope>NUCLEOTIDE SEQUENCE [LARGE SCALE GENOMIC DNA]</scope>
    <source>
        <strain evidence="5">cv. Victoria</strain>
        <tissue evidence="4">Leaf</tissue>
    </source>
</reference>
<feature type="compositionally biased region" description="Polar residues" evidence="2">
    <location>
        <begin position="759"/>
        <end position="769"/>
    </location>
</feature>
<dbReference type="PANTHER" id="PTHR13683:SF871">
    <property type="entry name" value="OS06G0717900 PROTEIN"/>
    <property type="match status" value="1"/>
</dbReference>
<dbReference type="Pfam" id="PF14543">
    <property type="entry name" value="TAXi_N"/>
    <property type="match status" value="1"/>
</dbReference>
<sequence length="1102" mass="122580">MSVPRCRLLIPSDAAYLLSVPFLLGSSLPDPPPIPPQAVEAPVVFGCGQVQTGLFLEGPASDGLLGLGMEKASLPNVVAASGLVASNSFSMCFSRDGVGRIHFGDAGSRDQDETPFIVSTRKFDMRRKGQSPVVEISSSDGTDDSDFERPEKYRIHHRKKFGRHQFSAPSSDSDEHVSSEEDSLDPVLYHKYLKERKKLKMIEHELKRSLRHKAKKPKASKSNRDAFTRFSVTTMSKLITNMSSRYKKVISDSGFGSLLEFDKCYVPKKFVKWVASLVDTKSGDIIYDGKVLFLDHVDFGSHQPSDLLPRISVWKGSMIKNYSDKYMSSAGRYGLRPLLSHSETCYSKTSQLIQRRSSSLADSAEFMEKLDIVSGCKLPQSLKVSICELIERHSLNSSVSVNMNLASLSSLPGDMKLFFTKMMAHCCKVDKRTEDLVLNLLKLVSDAVSDDNELPDDGHIEVQQSDSDKCNISSGSGHVDKDIHQPGDAKGLQCSYSKKSFPNDPMRTSSQIPDVNVKSELPLPNLKSDLDNQCAAQDGSVNVQEITEKMTNNVCVHEKTSTPYKFVVPPNGYPKSFVENVIAKRKEALSIGANPSSVSNAVPAKKPFVDLTNISNPSSCKANMNSSSNGSQHSQRNAVAIDKMHVSAPGPSSKRRVLRQFCSQLATADSDDETPPSPQHTPFYMYSIDDSQEKSREHTPSLSKSMITFSNRISGGNKQHSQPLKDKVSPEVVITGERSLSDAVRAMSKKSDAHYDAQYNRSSSMKTPIQASAAKASSQVPSQQQASSEFKCRDSSKGGKEPHYGPRRVVFPPSKFREDFVGVKKKYHVTSSEIQNYKAICSLASSSYQKEFAVDISGVRCTYWSLGESLKPGGVVMPYVVSAFCYHLFSKSGGHPDMSKKYYYFPSIGENLLCDPEVAKLEVLERALKLSKKARPLQRSDIIPNFQYHWYANGGVDMPFDEYTELYPDVPFLDPEHAFDAGIYVMLFLELWHSPRTLLSQLFDSSDVPNIRIKIANTLLFLHQNVGKKYLVTDFKHEFLLRLSLRTCCIKRFMRYLRHMKSNSSSSLFDSSLDPSWLFDATFAVLDDAVTSAGQRTALTRH</sequence>
<gene>
    <name evidence="4" type="ORF">EJB05_39796</name>
</gene>
<dbReference type="Gene3D" id="2.40.70.10">
    <property type="entry name" value="Acid Proteases"/>
    <property type="match status" value="1"/>
</dbReference>
<dbReference type="EMBL" id="RWGY01000031">
    <property type="protein sequence ID" value="TVU16244.1"/>
    <property type="molecule type" value="Genomic_DNA"/>
</dbReference>
<dbReference type="PANTHER" id="PTHR13683">
    <property type="entry name" value="ASPARTYL PROTEASES"/>
    <property type="match status" value="1"/>
</dbReference>
<feature type="region of interest" description="Disordered" evidence="2">
    <location>
        <begin position="128"/>
        <end position="180"/>
    </location>
</feature>
<dbReference type="InterPro" id="IPR021109">
    <property type="entry name" value="Peptidase_aspartic_dom_sf"/>
</dbReference>
<dbReference type="OrthoDB" id="1738454at2759"/>
<feature type="region of interest" description="Disordered" evidence="2">
    <location>
        <begin position="750"/>
        <end position="808"/>
    </location>
</feature>
<dbReference type="InterPro" id="IPR038765">
    <property type="entry name" value="Papain-like_cys_pep_sf"/>
</dbReference>
<feature type="compositionally biased region" description="Low complexity" evidence="2">
    <location>
        <begin position="770"/>
        <end position="788"/>
    </location>
</feature>
<proteinExistence type="inferred from homology"/>
<dbReference type="Gramene" id="TVU16244">
    <property type="protein sequence ID" value="TVU16244"/>
    <property type="gene ID" value="EJB05_39796"/>
</dbReference>
<name>A0A5J9TXY5_9POAL</name>
<dbReference type="SUPFAM" id="SSF50630">
    <property type="entry name" value="Acid proteases"/>
    <property type="match status" value="1"/>
</dbReference>
<feature type="compositionally biased region" description="Polar residues" evidence="2">
    <location>
        <begin position="711"/>
        <end position="722"/>
    </location>
</feature>
<evidence type="ECO:0000313" key="5">
    <source>
        <dbReference type="Proteomes" id="UP000324897"/>
    </source>
</evidence>
<feature type="region of interest" description="Disordered" evidence="2">
    <location>
        <begin position="711"/>
        <end position="732"/>
    </location>
</feature>
<accession>A0A5J9TXY5</accession>
<feature type="domain" description="Xylanase inhibitor N-terminal" evidence="3">
    <location>
        <begin position="38"/>
        <end position="105"/>
    </location>
</feature>
<evidence type="ECO:0000256" key="1">
    <source>
        <dbReference type="ARBA" id="ARBA00007447"/>
    </source>
</evidence>
<evidence type="ECO:0000259" key="3">
    <source>
        <dbReference type="Pfam" id="PF14543"/>
    </source>
</evidence>
<dbReference type="InterPro" id="IPR032861">
    <property type="entry name" value="TAXi_N"/>
</dbReference>
<feature type="compositionally biased region" description="Basic and acidic residues" evidence="2">
    <location>
        <begin position="790"/>
        <end position="804"/>
    </location>
</feature>
<evidence type="ECO:0000313" key="4">
    <source>
        <dbReference type="EMBL" id="TVU16244.1"/>
    </source>
</evidence>
<feature type="compositionally biased region" description="Polar residues" evidence="2">
    <location>
        <begin position="462"/>
        <end position="476"/>
    </location>
</feature>
<feature type="region of interest" description="Disordered" evidence="2">
    <location>
        <begin position="452"/>
        <end position="490"/>
    </location>
</feature>